<name>A0ABS2TF11_9ACTO</name>
<keyword evidence="3" id="KW-1185">Reference proteome</keyword>
<keyword evidence="1" id="KW-1133">Transmembrane helix</keyword>
<evidence type="ECO:0000256" key="1">
    <source>
        <dbReference type="SAM" id="Phobius"/>
    </source>
</evidence>
<organism evidence="2 3">
    <name type="scientific">Flaviflexus equikiangi</name>
    <dbReference type="NCBI Taxonomy" id="2758573"/>
    <lineage>
        <taxon>Bacteria</taxon>
        <taxon>Bacillati</taxon>
        <taxon>Actinomycetota</taxon>
        <taxon>Actinomycetes</taxon>
        <taxon>Actinomycetales</taxon>
        <taxon>Actinomycetaceae</taxon>
        <taxon>Flaviflexus</taxon>
    </lineage>
</organism>
<accession>A0ABS2TF11</accession>
<gene>
    <name evidence="2" type="ORF">JVW63_05990</name>
</gene>
<sequence>MEQHSQSGGLQDSRRSALGWARVLLLLIGGLAAVFLWLAIVGATSAFLDSRPGTALLTLSAAIVWVLMAVGLLHNGRRMRRIAWAGAGLNVLMPVIGFFAELPLYTWSPWREGGVAYWYVPTVLALVSMWWLHHSSPARLAQHNG</sequence>
<feature type="transmembrane region" description="Helical" evidence="1">
    <location>
        <begin position="115"/>
        <end position="132"/>
    </location>
</feature>
<keyword evidence="1" id="KW-0472">Membrane</keyword>
<evidence type="ECO:0000313" key="2">
    <source>
        <dbReference type="EMBL" id="MBM9433245.1"/>
    </source>
</evidence>
<dbReference type="Proteomes" id="UP000705983">
    <property type="component" value="Unassembled WGS sequence"/>
</dbReference>
<feature type="transmembrane region" description="Helical" evidence="1">
    <location>
        <begin position="82"/>
        <end position="100"/>
    </location>
</feature>
<keyword evidence="1" id="KW-0812">Transmembrane</keyword>
<evidence type="ECO:0000313" key="3">
    <source>
        <dbReference type="Proteomes" id="UP000705983"/>
    </source>
</evidence>
<comment type="caution">
    <text evidence="2">The sequence shown here is derived from an EMBL/GenBank/DDBJ whole genome shotgun (WGS) entry which is preliminary data.</text>
</comment>
<dbReference type="RefSeq" id="WP_182174113.1">
    <property type="nucleotide sequence ID" value="NZ_CP059676.1"/>
</dbReference>
<protein>
    <submittedName>
        <fullName evidence="2">Uncharacterized protein</fullName>
    </submittedName>
</protein>
<dbReference type="EMBL" id="JAFFJS010000003">
    <property type="protein sequence ID" value="MBM9433245.1"/>
    <property type="molecule type" value="Genomic_DNA"/>
</dbReference>
<feature type="transmembrane region" description="Helical" evidence="1">
    <location>
        <begin position="23"/>
        <end position="48"/>
    </location>
</feature>
<reference evidence="3" key="1">
    <citation type="submission" date="2021-02" db="EMBL/GenBank/DDBJ databases">
        <title>Leucobacter sp. CX169.</title>
        <authorList>
            <person name="Cheng Y."/>
        </authorList>
    </citation>
    <scope>NUCLEOTIDE SEQUENCE [LARGE SCALE GENOMIC DNA]</scope>
    <source>
        <strain evidence="3">JY899</strain>
    </source>
</reference>
<feature type="transmembrane region" description="Helical" evidence="1">
    <location>
        <begin position="54"/>
        <end position="73"/>
    </location>
</feature>
<proteinExistence type="predicted"/>